<dbReference type="PANTHER" id="PTHR43591">
    <property type="entry name" value="METHYLTRANSFERASE"/>
    <property type="match status" value="1"/>
</dbReference>
<keyword evidence="1 5" id="KW-0489">Methyltransferase</keyword>
<dbReference type="InterPro" id="IPR041698">
    <property type="entry name" value="Methyltransf_25"/>
</dbReference>
<proteinExistence type="predicted"/>
<dbReference type="GO" id="GO:0032259">
    <property type="term" value="P:methylation"/>
    <property type="evidence" value="ECO:0007669"/>
    <property type="project" value="UniProtKB-KW"/>
</dbReference>
<dbReference type="GO" id="GO:0008168">
    <property type="term" value="F:methyltransferase activity"/>
    <property type="evidence" value="ECO:0007669"/>
    <property type="project" value="UniProtKB-KW"/>
</dbReference>
<evidence type="ECO:0000256" key="2">
    <source>
        <dbReference type="ARBA" id="ARBA00022679"/>
    </source>
</evidence>
<evidence type="ECO:0000256" key="1">
    <source>
        <dbReference type="ARBA" id="ARBA00022603"/>
    </source>
</evidence>
<dbReference type="AlphaFoldDB" id="A0A316D884"/>
<organism evidence="5 6">
    <name type="scientific">Tumebacillus permanentifrigoris</name>
    <dbReference type="NCBI Taxonomy" id="378543"/>
    <lineage>
        <taxon>Bacteria</taxon>
        <taxon>Bacillati</taxon>
        <taxon>Bacillota</taxon>
        <taxon>Bacilli</taxon>
        <taxon>Bacillales</taxon>
        <taxon>Alicyclobacillaceae</taxon>
        <taxon>Tumebacillus</taxon>
    </lineage>
</organism>
<protein>
    <submittedName>
        <fullName evidence="5">Methyltransferase family protein</fullName>
    </submittedName>
</protein>
<dbReference type="CDD" id="cd02440">
    <property type="entry name" value="AdoMet_MTases"/>
    <property type="match status" value="1"/>
</dbReference>
<accession>A0A316D884</accession>
<sequence>MRDLTYHDFLATFGIGGAHPGGIALTREVVAKEVLTRKSRVLDAGCGTGQTAAYLAKVFGCQVTALDLHPLMLEKAGRRFQREHLHVQLVRGDVHELPFASGSFDLVLVESVTIFTTINKALGEYARVLKPGGVLLDLEMTAERPLSARELEELRSVYNTRQVPTEAEWTGRLQGAGFADVSVLHGGTVASAIPGQEVSEQELPEFDPSQQVDPRLYEIWRGHQELTERYSRRLGYRVYRAVHQR</sequence>
<comment type="caution">
    <text evidence="5">The sequence shown here is derived from an EMBL/GenBank/DDBJ whole genome shotgun (WGS) entry which is preliminary data.</text>
</comment>
<evidence type="ECO:0000256" key="3">
    <source>
        <dbReference type="ARBA" id="ARBA00022691"/>
    </source>
</evidence>
<dbReference type="Proteomes" id="UP000245634">
    <property type="component" value="Unassembled WGS sequence"/>
</dbReference>
<dbReference type="InterPro" id="IPR029063">
    <property type="entry name" value="SAM-dependent_MTases_sf"/>
</dbReference>
<evidence type="ECO:0000259" key="4">
    <source>
        <dbReference type="Pfam" id="PF13649"/>
    </source>
</evidence>
<dbReference type="InterPro" id="IPR023576">
    <property type="entry name" value="UbiE/COQ5_MeTrFase_CS"/>
</dbReference>
<keyword evidence="2 5" id="KW-0808">Transferase</keyword>
<evidence type="ECO:0000313" key="5">
    <source>
        <dbReference type="EMBL" id="PWK11479.1"/>
    </source>
</evidence>
<keyword evidence="3" id="KW-0949">S-adenosyl-L-methionine</keyword>
<feature type="domain" description="Methyltransferase" evidence="4">
    <location>
        <begin position="41"/>
        <end position="133"/>
    </location>
</feature>
<dbReference type="PANTHER" id="PTHR43591:SF110">
    <property type="entry name" value="RHODANESE DOMAIN-CONTAINING PROTEIN"/>
    <property type="match status" value="1"/>
</dbReference>
<keyword evidence="6" id="KW-1185">Reference proteome</keyword>
<dbReference type="SUPFAM" id="SSF53335">
    <property type="entry name" value="S-adenosyl-L-methionine-dependent methyltransferases"/>
    <property type="match status" value="1"/>
</dbReference>
<evidence type="ECO:0000313" key="6">
    <source>
        <dbReference type="Proteomes" id="UP000245634"/>
    </source>
</evidence>
<dbReference type="Gene3D" id="3.40.50.150">
    <property type="entry name" value="Vaccinia Virus protein VP39"/>
    <property type="match status" value="1"/>
</dbReference>
<dbReference type="EMBL" id="QGGL01000010">
    <property type="protein sequence ID" value="PWK11479.1"/>
    <property type="molecule type" value="Genomic_DNA"/>
</dbReference>
<reference evidence="5 6" key="1">
    <citation type="submission" date="2018-05" db="EMBL/GenBank/DDBJ databases">
        <title>Genomic Encyclopedia of Type Strains, Phase IV (KMG-IV): sequencing the most valuable type-strain genomes for metagenomic binning, comparative biology and taxonomic classification.</title>
        <authorList>
            <person name="Goeker M."/>
        </authorList>
    </citation>
    <scope>NUCLEOTIDE SEQUENCE [LARGE SCALE GENOMIC DNA]</scope>
    <source>
        <strain evidence="5 6">DSM 18773</strain>
    </source>
</reference>
<dbReference type="RefSeq" id="WP_170119440.1">
    <property type="nucleotide sequence ID" value="NZ_QGGL01000010.1"/>
</dbReference>
<name>A0A316D884_9BACL</name>
<gene>
    <name evidence="5" type="ORF">C7459_1107</name>
</gene>
<dbReference type="Pfam" id="PF13649">
    <property type="entry name" value="Methyltransf_25"/>
    <property type="match status" value="1"/>
</dbReference>
<dbReference type="PROSITE" id="PS01184">
    <property type="entry name" value="UBIE_2"/>
    <property type="match status" value="1"/>
</dbReference>